<keyword evidence="2" id="KW-1185">Reference proteome</keyword>
<sequence length="241" mass="27935">MLLKSIVVLVVLVSCQDAFGSSQKANEVRTIITLLREAVEDARIQNFQNYVGLITNFYLSNVKDEKKGIQKIRESINNAYYDLLMLEEEAMQDGYDVTKCKDDAVTELLYFLNNIMSDVNKCSENAENKTNTLLENMLEDSNLEASNKFDDYYLQMDYCISEENESCFNDLFVAVNSEIKVYTKTLQKRFDSIEEIISVYENNMRKCLDKIGIDASMFTEDLLNDMDICIESQMMHYILRE</sequence>
<feature type="chain" id="PRO_5046138376" evidence="1">
    <location>
        <begin position="21"/>
        <end position="241"/>
    </location>
</feature>
<organism evidence="2 3">
    <name type="scientific">Nicrophorus vespilloides</name>
    <name type="common">Boreal carrion beetle</name>
    <dbReference type="NCBI Taxonomy" id="110193"/>
    <lineage>
        <taxon>Eukaryota</taxon>
        <taxon>Metazoa</taxon>
        <taxon>Ecdysozoa</taxon>
        <taxon>Arthropoda</taxon>
        <taxon>Hexapoda</taxon>
        <taxon>Insecta</taxon>
        <taxon>Pterygota</taxon>
        <taxon>Neoptera</taxon>
        <taxon>Endopterygota</taxon>
        <taxon>Coleoptera</taxon>
        <taxon>Polyphaga</taxon>
        <taxon>Staphyliniformia</taxon>
        <taxon>Silphidae</taxon>
        <taxon>Nicrophorinae</taxon>
        <taxon>Nicrophorus</taxon>
    </lineage>
</organism>
<feature type="signal peptide" evidence="1">
    <location>
        <begin position="1"/>
        <end position="20"/>
    </location>
</feature>
<accession>A0ABM1MQY5</accession>
<evidence type="ECO:0000313" key="3">
    <source>
        <dbReference type="RefSeq" id="XP_017776985.1"/>
    </source>
</evidence>
<keyword evidence="1" id="KW-0732">Signal</keyword>
<reference evidence="3" key="1">
    <citation type="submission" date="2025-08" db="UniProtKB">
        <authorList>
            <consortium name="RefSeq"/>
        </authorList>
    </citation>
    <scope>IDENTIFICATION</scope>
    <source>
        <tissue evidence="3">Whole Larva</tissue>
    </source>
</reference>
<dbReference type="GeneID" id="108562979"/>
<dbReference type="PROSITE" id="PS51257">
    <property type="entry name" value="PROKAR_LIPOPROTEIN"/>
    <property type="match status" value="1"/>
</dbReference>
<dbReference type="Proteomes" id="UP000695000">
    <property type="component" value="Unplaced"/>
</dbReference>
<gene>
    <name evidence="3" type="primary">LOC108562979</name>
</gene>
<proteinExistence type="predicted"/>
<protein>
    <submittedName>
        <fullName evidence="3">Uncharacterized protein LOC108562979</fullName>
    </submittedName>
</protein>
<evidence type="ECO:0000313" key="2">
    <source>
        <dbReference type="Proteomes" id="UP000695000"/>
    </source>
</evidence>
<name>A0ABM1MQY5_NICVS</name>
<evidence type="ECO:0000256" key="1">
    <source>
        <dbReference type="SAM" id="SignalP"/>
    </source>
</evidence>
<dbReference type="RefSeq" id="XP_017776985.1">
    <property type="nucleotide sequence ID" value="XM_017921496.1"/>
</dbReference>